<dbReference type="SUPFAM" id="SSF46785">
    <property type="entry name" value="Winged helix' DNA-binding domain"/>
    <property type="match status" value="1"/>
</dbReference>
<keyword evidence="1" id="KW-0805">Transcription regulation</keyword>
<dbReference type="InterPro" id="IPR011663">
    <property type="entry name" value="UTRA"/>
</dbReference>
<dbReference type="SUPFAM" id="SSF64288">
    <property type="entry name" value="Chorismate lyase-like"/>
    <property type="match status" value="1"/>
</dbReference>
<dbReference type="Gene3D" id="1.10.10.10">
    <property type="entry name" value="Winged helix-like DNA-binding domain superfamily/Winged helix DNA-binding domain"/>
    <property type="match status" value="1"/>
</dbReference>
<protein>
    <submittedName>
        <fullName evidence="5">GntR family transcriptional regulator</fullName>
    </submittedName>
</protein>
<keyword evidence="3" id="KW-0804">Transcription</keyword>
<dbReference type="AlphaFoldDB" id="A0A413FH21"/>
<evidence type="ECO:0000256" key="1">
    <source>
        <dbReference type="ARBA" id="ARBA00023015"/>
    </source>
</evidence>
<dbReference type="EMBL" id="QSBM01000005">
    <property type="protein sequence ID" value="RGX30309.1"/>
    <property type="molecule type" value="Genomic_DNA"/>
</dbReference>
<dbReference type="PROSITE" id="PS50949">
    <property type="entry name" value="HTH_GNTR"/>
    <property type="match status" value="1"/>
</dbReference>
<dbReference type="PANTHER" id="PTHR44846">
    <property type="entry name" value="MANNOSYL-D-GLYCERATE TRANSPORT/METABOLISM SYSTEM REPRESSOR MNGR-RELATED"/>
    <property type="match status" value="1"/>
</dbReference>
<proteinExistence type="predicted"/>
<accession>A0A413FH21</accession>
<dbReference type="InterPro" id="IPR036390">
    <property type="entry name" value="WH_DNA-bd_sf"/>
</dbReference>
<evidence type="ECO:0000313" key="6">
    <source>
        <dbReference type="Proteomes" id="UP000283880"/>
    </source>
</evidence>
<dbReference type="InterPro" id="IPR036388">
    <property type="entry name" value="WH-like_DNA-bd_sf"/>
</dbReference>
<evidence type="ECO:0000256" key="2">
    <source>
        <dbReference type="ARBA" id="ARBA00023125"/>
    </source>
</evidence>
<dbReference type="OrthoDB" id="1648691at2"/>
<dbReference type="GO" id="GO:0045892">
    <property type="term" value="P:negative regulation of DNA-templated transcription"/>
    <property type="evidence" value="ECO:0007669"/>
    <property type="project" value="TreeGrafter"/>
</dbReference>
<dbReference type="InterPro" id="IPR000524">
    <property type="entry name" value="Tscrpt_reg_HTH_GntR"/>
</dbReference>
<dbReference type="Pfam" id="PF07702">
    <property type="entry name" value="UTRA"/>
    <property type="match status" value="1"/>
</dbReference>
<sequence>METDMLPTIRHSLTDNVKDELMRYIRRMDLSESTKLPSELTIAQNLGVSRITVCRVLGDLEQENVIFRIHGKGTFVNPEALQIKISLNPAQEFHQLIERSGHRPQVKMVRMEQDLICPGIAKKLALAPDAPLLRTEKVYYADEEPAILCFNYFSRAVFAEIPSWEEFENTSAFFLLRERAGRVMMRDRIEMEAKEISELLPLTDQVKHFNCKALLQFDTINYDQNNQPAMYGLCYYNTNFIRFNLLRNQNIY</sequence>
<evidence type="ECO:0000256" key="3">
    <source>
        <dbReference type="ARBA" id="ARBA00023163"/>
    </source>
</evidence>
<evidence type="ECO:0000259" key="4">
    <source>
        <dbReference type="PROSITE" id="PS50949"/>
    </source>
</evidence>
<dbReference type="Proteomes" id="UP000283880">
    <property type="component" value="Unassembled WGS sequence"/>
</dbReference>
<comment type="caution">
    <text evidence="5">The sequence shown here is derived from an EMBL/GenBank/DDBJ whole genome shotgun (WGS) entry which is preliminary data.</text>
</comment>
<evidence type="ECO:0000313" key="5">
    <source>
        <dbReference type="EMBL" id="RGX30309.1"/>
    </source>
</evidence>
<dbReference type="InterPro" id="IPR050679">
    <property type="entry name" value="Bact_HTH_transcr_reg"/>
</dbReference>
<dbReference type="Gene3D" id="3.40.1410.10">
    <property type="entry name" value="Chorismate lyase-like"/>
    <property type="match status" value="1"/>
</dbReference>
<dbReference type="RefSeq" id="WP_007717032.1">
    <property type="nucleotide sequence ID" value="NZ_CABMHH010000171.1"/>
</dbReference>
<dbReference type="PANTHER" id="PTHR44846:SF1">
    <property type="entry name" value="MANNOSYL-D-GLYCERATE TRANSPORT_METABOLISM SYSTEM REPRESSOR MNGR-RELATED"/>
    <property type="match status" value="1"/>
</dbReference>
<dbReference type="SMART" id="SM00866">
    <property type="entry name" value="UTRA"/>
    <property type="match status" value="1"/>
</dbReference>
<dbReference type="SMART" id="SM00345">
    <property type="entry name" value="HTH_GNTR"/>
    <property type="match status" value="1"/>
</dbReference>
<reference evidence="5 6" key="1">
    <citation type="submission" date="2018-08" db="EMBL/GenBank/DDBJ databases">
        <title>A genome reference for cultivated species of the human gut microbiota.</title>
        <authorList>
            <person name="Zou Y."/>
            <person name="Xue W."/>
            <person name="Luo G."/>
        </authorList>
    </citation>
    <scope>NUCLEOTIDE SEQUENCE [LARGE SCALE GENOMIC DNA]</scope>
    <source>
        <strain evidence="5 6">AF04-15</strain>
    </source>
</reference>
<feature type="domain" description="HTH gntR-type" evidence="4">
    <location>
        <begin position="11"/>
        <end position="79"/>
    </location>
</feature>
<dbReference type="PRINTS" id="PR00035">
    <property type="entry name" value="HTHGNTR"/>
</dbReference>
<organism evidence="5 6">
    <name type="scientific">Enterocloster asparagiformis</name>
    <dbReference type="NCBI Taxonomy" id="333367"/>
    <lineage>
        <taxon>Bacteria</taxon>
        <taxon>Bacillati</taxon>
        <taxon>Bacillota</taxon>
        <taxon>Clostridia</taxon>
        <taxon>Lachnospirales</taxon>
        <taxon>Lachnospiraceae</taxon>
        <taxon>Enterocloster</taxon>
    </lineage>
</organism>
<name>A0A413FH21_9FIRM</name>
<dbReference type="CDD" id="cd07377">
    <property type="entry name" value="WHTH_GntR"/>
    <property type="match status" value="1"/>
</dbReference>
<gene>
    <name evidence="5" type="ORF">DWV29_07675</name>
</gene>
<dbReference type="GO" id="GO:0003677">
    <property type="term" value="F:DNA binding"/>
    <property type="evidence" value="ECO:0007669"/>
    <property type="project" value="UniProtKB-KW"/>
</dbReference>
<dbReference type="InterPro" id="IPR028978">
    <property type="entry name" value="Chorismate_lyase_/UTRA_dom_sf"/>
</dbReference>
<dbReference type="GO" id="GO:0003700">
    <property type="term" value="F:DNA-binding transcription factor activity"/>
    <property type="evidence" value="ECO:0007669"/>
    <property type="project" value="InterPro"/>
</dbReference>
<dbReference type="Pfam" id="PF00392">
    <property type="entry name" value="GntR"/>
    <property type="match status" value="1"/>
</dbReference>
<keyword evidence="2" id="KW-0238">DNA-binding</keyword>